<evidence type="ECO:0000256" key="1">
    <source>
        <dbReference type="SAM" id="MobiDB-lite"/>
    </source>
</evidence>
<dbReference type="Proteomes" id="UP001652625">
    <property type="component" value="Chromosome 12"/>
</dbReference>
<protein>
    <submittedName>
        <fullName evidence="4">Uncharacterized protein LOC100200096</fullName>
    </submittedName>
</protein>
<feature type="compositionally biased region" description="Polar residues" evidence="1">
    <location>
        <begin position="632"/>
        <end position="645"/>
    </location>
</feature>
<dbReference type="Gene3D" id="3.40.50.1110">
    <property type="entry name" value="SGNH hydrolase"/>
    <property type="match status" value="1"/>
</dbReference>
<feature type="chain" id="PRO_5046293131" evidence="2">
    <location>
        <begin position="17"/>
        <end position="1254"/>
    </location>
</feature>
<feature type="region of interest" description="Disordered" evidence="1">
    <location>
        <begin position="703"/>
        <end position="731"/>
    </location>
</feature>
<feature type="signal peptide" evidence="2">
    <location>
        <begin position="1"/>
        <end position="16"/>
    </location>
</feature>
<feature type="compositionally biased region" description="Basic and acidic residues" evidence="1">
    <location>
        <begin position="477"/>
        <end position="520"/>
    </location>
</feature>
<feature type="compositionally biased region" description="Polar residues" evidence="1">
    <location>
        <begin position="429"/>
        <end position="445"/>
    </location>
</feature>
<feature type="compositionally biased region" description="Basic and acidic residues" evidence="1">
    <location>
        <begin position="574"/>
        <end position="595"/>
    </location>
</feature>
<name>A0ABM4D7R0_HYDVU</name>
<feature type="region of interest" description="Disordered" evidence="1">
    <location>
        <begin position="426"/>
        <end position="445"/>
    </location>
</feature>
<feature type="compositionally biased region" description="Basic and acidic residues" evidence="1">
    <location>
        <begin position="649"/>
        <end position="678"/>
    </location>
</feature>
<dbReference type="PANTHER" id="PTHR34407">
    <property type="entry name" value="EXPRESSED PROTEIN"/>
    <property type="match status" value="1"/>
</dbReference>
<dbReference type="SUPFAM" id="SSF52266">
    <property type="entry name" value="SGNH hydrolase"/>
    <property type="match status" value="1"/>
</dbReference>
<evidence type="ECO:0000313" key="4">
    <source>
        <dbReference type="RefSeq" id="XP_065670348.1"/>
    </source>
</evidence>
<evidence type="ECO:0000256" key="2">
    <source>
        <dbReference type="SAM" id="SignalP"/>
    </source>
</evidence>
<gene>
    <name evidence="4" type="primary">LOC100200096</name>
</gene>
<dbReference type="CDD" id="cd00229">
    <property type="entry name" value="SGNH_hydrolase"/>
    <property type="match status" value="1"/>
</dbReference>
<dbReference type="PANTHER" id="PTHR34407:SF1">
    <property type="entry name" value="SGNH HYDROLASE-TYPE ESTERASE DOMAIN-CONTAINING PROTEIN"/>
    <property type="match status" value="1"/>
</dbReference>
<proteinExistence type="predicted"/>
<dbReference type="InterPro" id="IPR036514">
    <property type="entry name" value="SGNH_hydro_sf"/>
</dbReference>
<keyword evidence="3" id="KW-1185">Reference proteome</keyword>
<feature type="region of interest" description="Disordered" evidence="1">
    <location>
        <begin position="476"/>
        <end position="531"/>
    </location>
</feature>
<dbReference type="GeneID" id="100200096"/>
<feature type="compositionally biased region" description="Basic and acidic residues" evidence="1">
    <location>
        <begin position="325"/>
        <end position="335"/>
    </location>
</feature>
<keyword evidence="2" id="KW-0732">Signal</keyword>
<feature type="compositionally biased region" description="Polar residues" evidence="1">
    <location>
        <begin position="521"/>
        <end position="531"/>
    </location>
</feature>
<feature type="compositionally biased region" description="Low complexity" evidence="1">
    <location>
        <begin position="712"/>
        <end position="721"/>
    </location>
</feature>
<organism evidence="3 4">
    <name type="scientific">Hydra vulgaris</name>
    <name type="common">Hydra</name>
    <name type="synonym">Hydra attenuata</name>
    <dbReference type="NCBI Taxonomy" id="6087"/>
    <lineage>
        <taxon>Eukaryota</taxon>
        <taxon>Metazoa</taxon>
        <taxon>Cnidaria</taxon>
        <taxon>Hydrozoa</taxon>
        <taxon>Hydroidolina</taxon>
        <taxon>Anthoathecata</taxon>
        <taxon>Aplanulata</taxon>
        <taxon>Hydridae</taxon>
        <taxon>Hydra</taxon>
    </lineage>
</organism>
<feature type="region of interest" description="Disordered" evidence="1">
    <location>
        <begin position="570"/>
        <end position="678"/>
    </location>
</feature>
<reference evidence="4" key="1">
    <citation type="submission" date="2025-08" db="UniProtKB">
        <authorList>
            <consortium name="RefSeq"/>
        </authorList>
    </citation>
    <scope>IDENTIFICATION</scope>
</reference>
<sequence length="1254" mass="142728">MLSHFIGLSLVSLTLCTLFQHVPKRGRNELTELMNEVLNDPLLKISLKKRNALQQQVVKPAYKKLSPKSKVKISYKNNENKIGIKPLKSKMKYYNVSNLKTYNKKPKRSEILHVLKRGNQSNVNGNGTLIVIDFDNFNLDQTGRKRSEIQSIVPDDNLGYTIVLNNNGNDNSDTKKEKIFDELKEHFSEMEEQFKDLVDQSNTFKVKEEVFSKKNEVEQIGRERDDVPIDPETDNFKMIDLKPKFVPFGKLAGQAKDSQLDADIDKLKHVKENLKLLNEDENESSNVTFKKQKQNEFKSSTPNPLHLYKNDEKSLTEDNQNFKNSDFDKEEKEKFTSNQNFESSKAQTVNKNKESSLEVARHVDNNKESSSEVARLVDGFNHSSFKTEDIISTKLTNISQGLNGEKFSKSDFISDDVIKTDIPDYPVKNNEQSQMSKAPIDNGSQISEAGIDKESQTSKAGMDSLKDFAENNTLHNIHTDDLSENKNSENLTNKKENSDKEEFETTKTETGVKEETKTVNKQDNSIETDFNDNQNKNIEEIRQLHEKIKLKLMSINSNFKNTAEVQNTAIKNQNETEHERDETKTKNDNVEDGLKKPFTKSSQDKAYDETSDDVYNTKKMNKEEKADDENETIQAKQTNFEASKQNHYRNIELRDKNTQERSQKFSLEGGHKSESNQRHEISWMSHNSIKSNDLNSVSVQFSKTKNKVHKPTSSSLSTSSTRRVTISPPVNPSPKTTVFKYLVKSKPTQSHKTSPTRSSIVHFVSTQKQIKITPTRKIPAVKRSTSNPVTKLPIKMPEPKVLDKRKAEAIIEFLNKDPLESWRYHFHTLKSLDLNSSILRSGLVNAGSIDRLKGVMRRALEGKDITLSIIGGSISAGGGLYKDRGNIDGLFYKGLVDWWNKMITPLTGSDMIVNNIAIGSIGTDYFSYCVKNHIATETDIVLWELAANDFNRYKMQPTKGARPLERLTRIVLELQNKPALLYVNFFKGVDFKASRDSCPNFEDQGEDIIAHYYKIPSLSWRAMVCGALVRNEPGYSIETLFSLDQYHPSLRGHAQMSLLLLLHLRHVMRAVLQWAIDHNGYIERFEDKYVLPEPLFMGLKSPEPLCWTLITADLNEKVTNNLKVKVVKENGFKLEYATNFPIRFDKVICWKAEHPGALLAIQFYIPEKYSGNGSKRFRSEVAITTHTRWGGSSTIWVDNMTDRQIVIKEGRPNDPGKRTQVDSITSDLGPGTHTLNVLSHEGAFCLAAIMIDSS</sequence>
<feature type="region of interest" description="Disordered" evidence="1">
    <location>
        <begin position="279"/>
        <end position="357"/>
    </location>
</feature>
<accession>A0ABM4D7R0</accession>
<dbReference type="RefSeq" id="XP_065670348.1">
    <property type="nucleotide sequence ID" value="XM_065814276.1"/>
</dbReference>
<evidence type="ECO:0000313" key="3">
    <source>
        <dbReference type="Proteomes" id="UP001652625"/>
    </source>
</evidence>
<feature type="compositionally biased region" description="Polar residues" evidence="1">
    <location>
        <begin position="336"/>
        <end position="350"/>
    </location>
</feature>